<evidence type="ECO:0000256" key="1">
    <source>
        <dbReference type="SAM" id="MobiDB-lite"/>
    </source>
</evidence>
<proteinExistence type="predicted"/>
<name>A0A4R1L450_9BACT</name>
<reference evidence="3 4" key="1">
    <citation type="submission" date="2019-03" db="EMBL/GenBank/DDBJ databases">
        <title>Genomic Encyclopedia of Type Strains, Phase IV (KMG-IV): sequencing the most valuable type-strain genomes for metagenomic binning, comparative biology and taxonomic classification.</title>
        <authorList>
            <person name="Goeker M."/>
        </authorList>
    </citation>
    <scope>NUCLEOTIDE SEQUENCE [LARGE SCALE GENOMIC DNA]</scope>
    <source>
        <strain evidence="3 4">DSM 103428</strain>
    </source>
</reference>
<evidence type="ECO:0000313" key="4">
    <source>
        <dbReference type="Proteomes" id="UP000295210"/>
    </source>
</evidence>
<dbReference type="NCBIfam" id="TIGR01764">
    <property type="entry name" value="excise"/>
    <property type="match status" value="1"/>
</dbReference>
<dbReference type="GO" id="GO:0003677">
    <property type="term" value="F:DNA binding"/>
    <property type="evidence" value="ECO:0007669"/>
    <property type="project" value="InterPro"/>
</dbReference>
<accession>A0A4R1L450</accession>
<dbReference type="SUPFAM" id="SSF46955">
    <property type="entry name" value="Putative DNA-binding domain"/>
    <property type="match status" value="1"/>
</dbReference>
<gene>
    <name evidence="3" type="ORF">C7378_2488</name>
</gene>
<dbReference type="InterPro" id="IPR041657">
    <property type="entry name" value="HTH_17"/>
</dbReference>
<evidence type="ECO:0000313" key="3">
    <source>
        <dbReference type="EMBL" id="TCK71867.1"/>
    </source>
</evidence>
<keyword evidence="4" id="KW-1185">Reference proteome</keyword>
<organism evidence="3 4">
    <name type="scientific">Acidipila rosea</name>
    <dbReference type="NCBI Taxonomy" id="768535"/>
    <lineage>
        <taxon>Bacteria</taxon>
        <taxon>Pseudomonadati</taxon>
        <taxon>Acidobacteriota</taxon>
        <taxon>Terriglobia</taxon>
        <taxon>Terriglobales</taxon>
        <taxon>Acidobacteriaceae</taxon>
        <taxon>Acidipila</taxon>
    </lineage>
</organism>
<feature type="region of interest" description="Disordered" evidence="1">
    <location>
        <begin position="1"/>
        <end position="22"/>
    </location>
</feature>
<dbReference type="Proteomes" id="UP000295210">
    <property type="component" value="Unassembled WGS sequence"/>
</dbReference>
<dbReference type="RefSeq" id="WP_131997044.1">
    <property type="nucleotide sequence ID" value="NZ_SMGK01000004.1"/>
</dbReference>
<protein>
    <submittedName>
        <fullName evidence="3">Excisionase family DNA binding protein</fullName>
    </submittedName>
</protein>
<sequence length="77" mass="8658">MSDERKPPVSAGAPDGRPRIDREPLLDSHQAAAMLKVHPRTLQRLVHRGEIAAVHVGKLWRFKASVLTEWIDRDIAS</sequence>
<dbReference type="Pfam" id="PF12728">
    <property type="entry name" value="HTH_17"/>
    <property type="match status" value="1"/>
</dbReference>
<dbReference type="OrthoDB" id="122383at2"/>
<dbReference type="InterPro" id="IPR010093">
    <property type="entry name" value="SinI_DNA-bd"/>
</dbReference>
<feature type="domain" description="Helix-turn-helix" evidence="2">
    <location>
        <begin position="25"/>
        <end position="73"/>
    </location>
</feature>
<evidence type="ECO:0000259" key="2">
    <source>
        <dbReference type="Pfam" id="PF12728"/>
    </source>
</evidence>
<dbReference type="AlphaFoldDB" id="A0A4R1L450"/>
<dbReference type="InterPro" id="IPR009061">
    <property type="entry name" value="DNA-bd_dom_put_sf"/>
</dbReference>
<comment type="caution">
    <text evidence="3">The sequence shown here is derived from an EMBL/GenBank/DDBJ whole genome shotgun (WGS) entry which is preliminary data.</text>
</comment>
<dbReference type="EMBL" id="SMGK01000004">
    <property type="protein sequence ID" value="TCK71867.1"/>
    <property type="molecule type" value="Genomic_DNA"/>
</dbReference>